<organism evidence="2 3">
    <name type="scientific">Drosophila erecta</name>
    <name type="common">Fruit fly</name>
    <dbReference type="NCBI Taxonomy" id="7220"/>
    <lineage>
        <taxon>Eukaryota</taxon>
        <taxon>Metazoa</taxon>
        <taxon>Ecdysozoa</taxon>
        <taxon>Arthropoda</taxon>
        <taxon>Hexapoda</taxon>
        <taxon>Insecta</taxon>
        <taxon>Pterygota</taxon>
        <taxon>Neoptera</taxon>
        <taxon>Endopterygota</taxon>
        <taxon>Diptera</taxon>
        <taxon>Brachycera</taxon>
        <taxon>Muscomorpha</taxon>
        <taxon>Ephydroidea</taxon>
        <taxon>Drosophilidae</taxon>
        <taxon>Drosophila</taxon>
        <taxon>Sophophora</taxon>
    </lineage>
</organism>
<dbReference type="Proteomes" id="UP000008711">
    <property type="component" value="Unassembled WGS sequence"/>
</dbReference>
<reference evidence="2 3" key="2">
    <citation type="journal article" date="2008" name="Bioinformatics">
        <title>Assembly reconciliation.</title>
        <authorList>
            <person name="Zimin A.V."/>
            <person name="Smith D.R."/>
            <person name="Sutton G."/>
            <person name="Yorke J.A."/>
        </authorList>
    </citation>
    <scope>NUCLEOTIDE SEQUENCE [LARGE SCALE GENOMIC DNA]</scope>
    <source>
        <strain evidence="2 3">TSC#14021-0224.01</strain>
    </source>
</reference>
<proteinExistence type="predicted"/>
<evidence type="ECO:0008006" key="4">
    <source>
        <dbReference type="Google" id="ProtNLM"/>
    </source>
</evidence>
<dbReference type="eggNOG" id="ENOG502T921">
    <property type="taxonomic scope" value="Eukaryota"/>
</dbReference>
<dbReference type="EMBL" id="CH954179">
    <property type="protein sequence ID" value="EDV55715.1"/>
    <property type="molecule type" value="Genomic_DNA"/>
</dbReference>
<feature type="signal peptide" evidence="1">
    <location>
        <begin position="1"/>
        <end position="26"/>
    </location>
</feature>
<name>B3NP76_DROER</name>
<dbReference type="HOGENOM" id="CLU_2006291_0_0_1"/>
<dbReference type="InterPro" id="IPR009392">
    <property type="entry name" value="ACP53EA"/>
</dbReference>
<keyword evidence="3" id="KW-1185">Reference proteome</keyword>
<sequence>MRNNQVLYIALSVLLLGSLLPSEVESFKLDLNKLEECGEPGLKAAATLISRLIPCVKKLAACADFKPMKTKDLDITALALIGFQYLQKIMNNQKCLLVSLKDSYEAVSPHIDKIIRAKCISFAYA</sequence>
<dbReference type="Pfam" id="PF06313">
    <property type="entry name" value="ACP53EA"/>
    <property type="match status" value="1"/>
</dbReference>
<accession>B3NP76</accession>
<protein>
    <recommendedName>
        <fullName evidence="4">Acp53C14c</fullName>
    </recommendedName>
</protein>
<keyword evidence="1" id="KW-0732">Signal</keyword>
<evidence type="ECO:0000256" key="1">
    <source>
        <dbReference type="SAM" id="SignalP"/>
    </source>
</evidence>
<evidence type="ECO:0000313" key="2">
    <source>
        <dbReference type="EMBL" id="EDV55715.1"/>
    </source>
</evidence>
<reference evidence="2 3" key="1">
    <citation type="journal article" date="2007" name="Nature">
        <title>Evolution of genes and genomes on the Drosophila phylogeny.</title>
        <authorList>
            <consortium name="Drosophila 12 Genomes Consortium"/>
            <person name="Clark A.G."/>
            <person name="Eisen M.B."/>
            <person name="Smith D.R."/>
            <person name="Bergman C.M."/>
            <person name="Oliver B."/>
            <person name="Markow T.A."/>
            <person name="Kaufman T.C."/>
            <person name="Kellis M."/>
            <person name="Gelbart W."/>
            <person name="Iyer V.N."/>
            <person name="Pollard D.A."/>
            <person name="Sackton T.B."/>
            <person name="Larracuente A.M."/>
            <person name="Singh N.D."/>
            <person name="Abad J.P."/>
            <person name="Abt D.N."/>
            <person name="Adryan B."/>
            <person name="Aguade M."/>
            <person name="Akashi H."/>
            <person name="Anderson W.W."/>
            <person name="Aquadro C.F."/>
            <person name="Ardell D.H."/>
            <person name="Arguello R."/>
            <person name="Artieri C.G."/>
            <person name="Barbash D.A."/>
            <person name="Barker D."/>
            <person name="Barsanti P."/>
            <person name="Batterham P."/>
            <person name="Batzoglou S."/>
            <person name="Begun D."/>
            <person name="Bhutkar A."/>
            <person name="Blanco E."/>
            <person name="Bosak S.A."/>
            <person name="Bradley R.K."/>
            <person name="Brand A.D."/>
            <person name="Brent M.R."/>
            <person name="Brooks A.N."/>
            <person name="Brown R.H."/>
            <person name="Butlin R.K."/>
            <person name="Caggese C."/>
            <person name="Calvi B.R."/>
            <person name="Bernardo de Carvalho A."/>
            <person name="Caspi A."/>
            <person name="Castrezana S."/>
            <person name="Celniker S.E."/>
            <person name="Chang J.L."/>
            <person name="Chapple C."/>
            <person name="Chatterji S."/>
            <person name="Chinwalla A."/>
            <person name="Civetta A."/>
            <person name="Clifton S.W."/>
            <person name="Comeron J.M."/>
            <person name="Costello J.C."/>
            <person name="Coyne J.A."/>
            <person name="Daub J."/>
            <person name="David R.G."/>
            <person name="Delcher A.L."/>
            <person name="Delehaunty K."/>
            <person name="Do C.B."/>
            <person name="Ebling H."/>
            <person name="Edwards K."/>
            <person name="Eickbush T."/>
            <person name="Evans J.D."/>
            <person name="Filipski A."/>
            <person name="Findeiss S."/>
            <person name="Freyhult E."/>
            <person name="Fulton L."/>
            <person name="Fulton R."/>
            <person name="Garcia A.C."/>
            <person name="Gardiner A."/>
            <person name="Garfield D.A."/>
            <person name="Garvin B.E."/>
            <person name="Gibson G."/>
            <person name="Gilbert D."/>
            <person name="Gnerre S."/>
            <person name="Godfrey J."/>
            <person name="Good R."/>
            <person name="Gotea V."/>
            <person name="Gravely B."/>
            <person name="Greenberg A.J."/>
            <person name="Griffiths-Jones S."/>
            <person name="Gross S."/>
            <person name="Guigo R."/>
            <person name="Gustafson E.A."/>
            <person name="Haerty W."/>
            <person name="Hahn M.W."/>
            <person name="Halligan D.L."/>
            <person name="Halpern A.L."/>
            <person name="Halter G.M."/>
            <person name="Han M.V."/>
            <person name="Heger A."/>
            <person name="Hillier L."/>
            <person name="Hinrichs A.S."/>
            <person name="Holmes I."/>
            <person name="Hoskins R.A."/>
            <person name="Hubisz M.J."/>
            <person name="Hultmark D."/>
            <person name="Huntley M.A."/>
            <person name="Jaffe D.B."/>
            <person name="Jagadeeshan S."/>
            <person name="Jeck W.R."/>
            <person name="Johnson J."/>
            <person name="Jones C.D."/>
            <person name="Jordan W.C."/>
            <person name="Karpen G.H."/>
            <person name="Kataoka E."/>
            <person name="Keightley P.D."/>
            <person name="Kheradpour P."/>
            <person name="Kirkness E.F."/>
            <person name="Koerich L.B."/>
            <person name="Kristiansen K."/>
            <person name="Kudrna D."/>
            <person name="Kulathinal R.J."/>
            <person name="Kumar S."/>
            <person name="Kwok R."/>
            <person name="Lander E."/>
            <person name="Langley C.H."/>
            <person name="Lapoint R."/>
            <person name="Lazzaro B.P."/>
            <person name="Lee S.J."/>
            <person name="Levesque L."/>
            <person name="Li R."/>
            <person name="Lin C.F."/>
            <person name="Lin M.F."/>
            <person name="Lindblad-Toh K."/>
            <person name="Llopart A."/>
            <person name="Long M."/>
            <person name="Low L."/>
            <person name="Lozovsky E."/>
            <person name="Lu J."/>
            <person name="Luo M."/>
            <person name="Machado C.A."/>
            <person name="Makalowski W."/>
            <person name="Marzo M."/>
            <person name="Matsuda M."/>
            <person name="Matzkin L."/>
            <person name="McAllister B."/>
            <person name="McBride C.S."/>
            <person name="McKernan B."/>
            <person name="McKernan K."/>
            <person name="Mendez-Lago M."/>
            <person name="Minx P."/>
            <person name="Mollenhauer M.U."/>
            <person name="Montooth K."/>
            <person name="Mount S.M."/>
            <person name="Mu X."/>
            <person name="Myers E."/>
            <person name="Negre B."/>
            <person name="Newfeld S."/>
            <person name="Nielsen R."/>
            <person name="Noor M.A."/>
            <person name="O'Grady P."/>
            <person name="Pachter L."/>
            <person name="Papaceit M."/>
            <person name="Parisi M.J."/>
            <person name="Parisi M."/>
            <person name="Parts L."/>
            <person name="Pedersen J.S."/>
            <person name="Pesole G."/>
            <person name="Phillippy A.M."/>
            <person name="Ponting C.P."/>
            <person name="Pop M."/>
            <person name="Porcelli D."/>
            <person name="Powell J.R."/>
            <person name="Prohaska S."/>
            <person name="Pruitt K."/>
            <person name="Puig M."/>
            <person name="Quesneville H."/>
            <person name="Ram K.R."/>
            <person name="Rand D."/>
            <person name="Rasmussen M.D."/>
            <person name="Reed L.K."/>
            <person name="Reenan R."/>
            <person name="Reily A."/>
            <person name="Remington K.A."/>
            <person name="Rieger T.T."/>
            <person name="Ritchie M.G."/>
            <person name="Robin C."/>
            <person name="Rogers Y.H."/>
            <person name="Rohde C."/>
            <person name="Rozas J."/>
            <person name="Rubenfield M.J."/>
            <person name="Ruiz A."/>
            <person name="Russo S."/>
            <person name="Salzberg S.L."/>
            <person name="Sanchez-Gracia A."/>
            <person name="Saranga D.J."/>
            <person name="Sato H."/>
            <person name="Schaeffer S.W."/>
            <person name="Schatz M.C."/>
            <person name="Schlenke T."/>
            <person name="Schwartz R."/>
            <person name="Segarra C."/>
            <person name="Singh R.S."/>
            <person name="Sirot L."/>
            <person name="Sirota M."/>
            <person name="Sisneros N.B."/>
            <person name="Smith C.D."/>
            <person name="Smith T.F."/>
            <person name="Spieth J."/>
            <person name="Stage D.E."/>
            <person name="Stark A."/>
            <person name="Stephan W."/>
            <person name="Strausberg R.L."/>
            <person name="Strempel S."/>
            <person name="Sturgill D."/>
            <person name="Sutton G."/>
            <person name="Sutton G.G."/>
            <person name="Tao W."/>
            <person name="Teichmann S."/>
            <person name="Tobari Y.N."/>
            <person name="Tomimura Y."/>
            <person name="Tsolas J.M."/>
            <person name="Valente V.L."/>
            <person name="Venter E."/>
            <person name="Venter J.C."/>
            <person name="Vicario S."/>
            <person name="Vieira F.G."/>
            <person name="Vilella A.J."/>
            <person name="Villasante A."/>
            <person name="Walenz B."/>
            <person name="Wang J."/>
            <person name="Wasserman M."/>
            <person name="Watts T."/>
            <person name="Wilson D."/>
            <person name="Wilson R.K."/>
            <person name="Wing R.A."/>
            <person name="Wolfner M.F."/>
            <person name="Wong A."/>
            <person name="Wong G.K."/>
            <person name="Wu C.I."/>
            <person name="Wu G."/>
            <person name="Yamamoto D."/>
            <person name="Yang H.P."/>
            <person name="Yang S.P."/>
            <person name="Yorke J.A."/>
            <person name="Yoshida K."/>
            <person name="Zdobnov E."/>
            <person name="Zhang P."/>
            <person name="Zhang Y."/>
            <person name="Zimin A.V."/>
            <person name="Baldwin J."/>
            <person name="Abdouelleil A."/>
            <person name="Abdulkadir J."/>
            <person name="Abebe A."/>
            <person name="Abera B."/>
            <person name="Abreu J."/>
            <person name="Acer S.C."/>
            <person name="Aftuck L."/>
            <person name="Alexander A."/>
            <person name="An P."/>
            <person name="Anderson E."/>
            <person name="Anderson S."/>
            <person name="Arachi H."/>
            <person name="Azer M."/>
            <person name="Bachantsang P."/>
            <person name="Barry A."/>
            <person name="Bayul T."/>
            <person name="Berlin A."/>
            <person name="Bessette D."/>
            <person name="Bloom T."/>
            <person name="Blye J."/>
            <person name="Boguslavskiy L."/>
            <person name="Bonnet C."/>
            <person name="Boukhgalter B."/>
            <person name="Bourzgui I."/>
            <person name="Brown A."/>
            <person name="Cahill P."/>
            <person name="Channer S."/>
            <person name="Cheshatsang Y."/>
            <person name="Chuda L."/>
            <person name="Citroen M."/>
            <person name="Collymore A."/>
            <person name="Cooke P."/>
            <person name="Costello M."/>
            <person name="D'Aco K."/>
            <person name="Daza R."/>
            <person name="De Haan G."/>
            <person name="DeGray S."/>
            <person name="DeMaso C."/>
            <person name="Dhargay N."/>
            <person name="Dooley K."/>
            <person name="Dooley E."/>
            <person name="Doricent M."/>
            <person name="Dorje P."/>
            <person name="Dorjee K."/>
            <person name="Dupes A."/>
            <person name="Elong R."/>
            <person name="Falk J."/>
            <person name="Farina A."/>
            <person name="Faro S."/>
            <person name="Ferguson D."/>
            <person name="Fisher S."/>
            <person name="Foley C.D."/>
            <person name="Franke A."/>
            <person name="Friedrich D."/>
            <person name="Gadbois L."/>
            <person name="Gearin G."/>
            <person name="Gearin C.R."/>
            <person name="Giannoukos G."/>
            <person name="Goode T."/>
            <person name="Graham J."/>
            <person name="Grandbois E."/>
            <person name="Grewal S."/>
            <person name="Gyaltsen K."/>
            <person name="Hafez N."/>
            <person name="Hagos B."/>
            <person name="Hall J."/>
            <person name="Henson C."/>
            <person name="Hollinger A."/>
            <person name="Honan T."/>
            <person name="Huard M.D."/>
            <person name="Hughes L."/>
            <person name="Hurhula B."/>
            <person name="Husby M.E."/>
            <person name="Kamat A."/>
            <person name="Kanga B."/>
            <person name="Kashin S."/>
            <person name="Khazanovich D."/>
            <person name="Kisner P."/>
            <person name="Lance K."/>
            <person name="Lara M."/>
            <person name="Lee W."/>
            <person name="Lennon N."/>
            <person name="Letendre F."/>
            <person name="LeVine R."/>
            <person name="Lipovsky A."/>
            <person name="Liu X."/>
            <person name="Liu J."/>
            <person name="Liu S."/>
            <person name="Lokyitsang T."/>
            <person name="Lokyitsang Y."/>
            <person name="Lubonja R."/>
            <person name="Lui A."/>
            <person name="MacDonald P."/>
            <person name="Magnisalis V."/>
            <person name="Maru K."/>
            <person name="Matthews C."/>
            <person name="McCusker W."/>
            <person name="McDonough S."/>
            <person name="Mehta T."/>
            <person name="Meldrim J."/>
            <person name="Meneus L."/>
            <person name="Mihai O."/>
            <person name="Mihalev A."/>
            <person name="Mihova T."/>
            <person name="Mittelman R."/>
            <person name="Mlenga V."/>
            <person name="Montmayeur A."/>
            <person name="Mulrain L."/>
            <person name="Navidi A."/>
            <person name="Naylor J."/>
            <person name="Negash T."/>
            <person name="Nguyen T."/>
            <person name="Nguyen N."/>
            <person name="Nicol R."/>
            <person name="Norbu C."/>
            <person name="Norbu N."/>
            <person name="Novod N."/>
            <person name="O'Neill B."/>
            <person name="Osman S."/>
            <person name="Markiewicz E."/>
            <person name="Oyono O.L."/>
            <person name="Patti C."/>
            <person name="Phunkhang P."/>
            <person name="Pierre F."/>
            <person name="Priest M."/>
            <person name="Raghuraman S."/>
            <person name="Rege F."/>
            <person name="Reyes R."/>
            <person name="Rise C."/>
            <person name="Rogov P."/>
            <person name="Ross K."/>
            <person name="Ryan E."/>
            <person name="Settipalli S."/>
            <person name="Shea T."/>
            <person name="Sherpa N."/>
            <person name="Shi L."/>
            <person name="Shih D."/>
            <person name="Sparrow T."/>
            <person name="Spaulding J."/>
            <person name="Stalker J."/>
            <person name="Stange-Thomann N."/>
            <person name="Stavropoulos S."/>
            <person name="Stone C."/>
            <person name="Strader C."/>
            <person name="Tesfaye S."/>
            <person name="Thomson T."/>
            <person name="Thoulutsang Y."/>
            <person name="Thoulutsang D."/>
            <person name="Topham K."/>
            <person name="Topping I."/>
            <person name="Tsamla T."/>
            <person name="Vassiliev H."/>
            <person name="Vo A."/>
            <person name="Wangchuk T."/>
            <person name="Wangdi T."/>
            <person name="Weiand M."/>
            <person name="Wilkinson J."/>
            <person name="Wilson A."/>
            <person name="Yadav S."/>
            <person name="Young G."/>
            <person name="Yu Q."/>
            <person name="Zembek L."/>
            <person name="Zhong D."/>
            <person name="Zimmer A."/>
            <person name="Zwirko Z."/>
            <person name="Jaffe D.B."/>
            <person name="Alvarez P."/>
            <person name="Brockman W."/>
            <person name="Butler J."/>
            <person name="Chin C."/>
            <person name="Gnerre S."/>
            <person name="Grabherr M."/>
            <person name="Kleber M."/>
            <person name="Mauceli E."/>
            <person name="MacCallum I."/>
        </authorList>
    </citation>
    <scope>NUCLEOTIDE SEQUENCE [LARGE SCALE GENOMIC DNA]</scope>
    <source>
        <strain evidence="2 3">TSC#14021-0224.01</strain>
    </source>
</reference>
<feature type="chain" id="PRO_5002792776" description="Acp53C14c" evidence="1">
    <location>
        <begin position="27"/>
        <end position="125"/>
    </location>
</feature>
<dbReference type="OrthoDB" id="7857847at2759"/>
<dbReference type="PhylomeDB" id="B3NP76"/>
<dbReference type="KEGG" id="der:6548351"/>
<evidence type="ECO:0000313" key="3">
    <source>
        <dbReference type="Proteomes" id="UP000008711"/>
    </source>
</evidence>
<dbReference type="OMA" id="KSLAKCA"/>
<gene>
    <name evidence="2" type="primary">Dere\GG22245</name>
    <name evidence="2" type="synonym">dere_GLEANR_6990</name>
    <name evidence="2" type="synonym">GG22245</name>
    <name evidence="2" type="ORF">Dere_GG22245</name>
</gene>
<dbReference type="AlphaFoldDB" id="B3NP76"/>